<proteinExistence type="predicted"/>
<dbReference type="RefSeq" id="WP_191391876.1">
    <property type="nucleotide sequence ID" value="NZ_JACSNR010000006.1"/>
</dbReference>
<gene>
    <name evidence="1" type="ORF">H9X81_07205</name>
</gene>
<dbReference type="Gene3D" id="3.40.50.450">
    <property type="match status" value="1"/>
</dbReference>
<dbReference type="EMBL" id="JACSNR010000006">
    <property type="protein sequence ID" value="MBM6923474.1"/>
    <property type="molecule type" value="Genomic_DNA"/>
</dbReference>
<keyword evidence="2" id="KW-1185">Reference proteome</keyword>
<sequence length="117" mass="13043">MQVVIVGSRDSRELTVDDLIQMIPLNCTRLISGGAEGVDQLARQAAETLGIPLTEYLPDYETYGRRAPLVRNSQIIAEADLVLAFWDMSSHGTAHTITECIRRRIPVKVIDLKQLHS</sequence>
<protein>
    <submittedName>
        <fullName evidence="1">DUF2493 domain-containing protein</fullName>
    </submittedName>
</protein>
<organism evidence="1 2">
    <name type="scientific">Hydrogenoanaerobacterium saccharovorans</name>
    <dbReference type="NCBI Taxonomy" id="474960"/>
    <lineage>
        <taxon>Bacteria</taxon>
        <taxon>Bacillati</taxon>
        <taxon>Bacillota</taxon>
        <taxon>Clostridia</taxon>
        <taxon>Eubacteriales</taxon>
        <taxon>Oscillospiraceae</taxon>
        <taxon>Hydrogenoanaerobacterium</taxon>
    </lineage>
</organism>
<dbReference type="Proteomes" id="UP000724149">
    <property type="component" value="Unassembled WGS sequence"/>
</dbReference>
<reference evidence="1 2" key="1">
    <citation type="journal article" date="2021" name="Sci. Rep.">
        <title>The distribution of antibiotic resistance genes in chicken gut microbiota commensals.</title>
        <authorList>
            <person name="Juricova H."/>
            <person name="Matiasovicova J."/>
            <person name="Kubasova T."/>
            <person name="Cejkova D."/>
            <person name="Rychlik I."/>
        </authorList>
    </citation>
    <scope>NUCLEOTIDE SEQUENCE [LARGE SCALE GENOMIC DNA]</scope>
    <source>
        <strain evidence="1 2">An564</strain>
    </source>
</reference>
<evidence type="ECO:0000313" key="1">
    <source>
        <dbReference type="EMBL" id="MBM6923474.1"/>
    </source>
</evidence>
<name>A0ABS2GPJ0_9FIRM</name>
<dbReference type="SUPFAM" id="SSF102405">
    <property type="entry name" value="MCP/YpsA-like"/>
    <property type="match status" value="1"/>
</dbReference>
<accession>A0ABS2GPJ0</accession>
<comment type="caution">
    <text evidence="1">The sequence shown here is derived from an EMBL/GenBank/DDBJ whole genome shotgun (WGS) entry which is preliminary data.</text>
</comment>
<evidence type="ECO:0000313" key="2">
    <source>
        <dbReference type="Proteomes" id="UP000724149"/>
    </source>
</evidence>